<organism evidence="2 3">
    <name type="scientific">Caballeronia arvi</name>
    <dbReference type="NCBI Taxonomy" id="1777135"/>
    <lineage>
        <taxon>Bacteria</taxon>
        <taxon>Pseudomonadati</taxon>
        <taxon>Pseudomonadota</taxon>
        <taxon>Betaproteobacteria</taxon>
        <taxon>Burkholderiales</taxon>
        <taxon>Burkholderiaceae</taxon>
        <taxon>Caballeronia</taxon>
    </lineage>
</organism>
<accession>A0A158KTI4</accession>
<evidence type="ECO:0000313" key="3">
    <source>
        <dbReference type="Proteomes" id="UP000055019"/>
    </source>
</evidence>
<evidence type="ECO:0000256" key="1">
    <source>
        <dbReference type="SAM" id="MobiDB-lite"/>
    </source>
</evidence>
<feature type="compositionally biased region" description="Polar residues" evidence="1">
    <location>
        <begin position="7"/>
        <end position="23"/>
    </location>
</feature>
<dbReference type="EMBL" id="FCOM02000052">
    <property type="protein sequence ID" value="SAL84448.1"/>
    <property type="molecule type" value="Genomic_DNA"/>
</dbReference>
<dbReference type="AlphaFoldDB" id="A0A158KTI4"/>
<feature type="region of interest" description="Disordered" evidence="1">
    <location>
        <begin position="1"/>
        <end position="36"/>
    </location>
</feature>
<dbReference type="OrthoDB" id="9011872at2"/>
<dbReference type="Proteomes" id="UP000055019">
    <property type="component" value="Unassembled WGS sequence"/>
</dbReference>
<reference evidence="2" key="1">
    <citation type="submission" date="2016-01" db="EMBL/GenBank/DDBJ databases">
        <authorList>
            <person name="Peeters C."/>
        </authorList>
    </citation>
    <scope>NUCLEOTIDE SEQUENCE [LARGE SCALE GENOMIC DNA]</scope>
    <source>
        <strain evidence="2">LMG 29317</strain>
    </source>
</reference>
<dbReference type="RefSeq" id="WP_061151141.1">
    <property type="nucleotide sequence ID" value="NZ_FCOM02000052.1"/>
</dbReference>
<proteinExistence type="predicted"/>
<gene>
    <name evidence="2" type="ORF">AWB74_06945</name>
</gene>
<evidence type="ECO:0000313" key="2">
    <source>
        <dbReference type="EMBL" id="SAL84448.1"/>
    </source>
</evidence>
<sequence>MSDYLQAASTTKEAMTIESTPPTSERPKASSPAARTWAWGRTHEPYDWMDAHTPFDDMSAWR</sequence>
<keyword evidence="3" id="KW-1185">Reference proteome</keyword>
<name>A0A158KTI4_9BURK</name>
<protein>
    <submittedName>
        <fullName evidence="2">Uncharacterized protein</fullName>
    </submittedName>
</protein>
<comment type="caution">
    <text evidence="2">The sequence shown here is derived from an EMBL/GenBank/DDBJ whole genome shotgun (WGS) entry which is preliminary data.</text>
</comment>